<dbReference type="Pfam" id="PF00076">
    <property type="entry name" value="RRM_1"/>
    <property type="match status" value="2"/>
</dbReference>
<dbReference type="GO" id="GO:0003729">
    <property type="term" value="F:mRNA binding"/>
    <property type="evidence" value="ECO:0007669"/>
    <property type="project" value="TreeGrafter"/>
</dbReference>
<feature type="domain" description="RRM" evidence="4">
    <location>
        <begin position="105"/>
        <end position="182"/>
    </location>
</feature>
<dbReference type="InterPro" id="IPR035979">
    <property type="entry name" value="RBD_domain_sf"/>
</dbReference>
<dbReference type="PANTHER" id="PTHR48025:SF1">
    <property type="entry name" value="RRM DOMAIN-CONTAINING PROTEIN"/>
    <property type="match status" value="1"/>
</dbReference>
<gene>
    <name evidence="5" type="ORF">BLGHR1_15656</name>
</gene>
<dbReference type="InterPro" id="IPR050502">
    <property type="entry name" value="Euk_RNA-bind_prot"/>
</dbReference>
<proteinExistence type="predicted"/>
<feature type="domain" description="RRM" evidence="4">
    <location>
        <begin position="194"/>
        <end position="272"/>
    </location>
</feature>
<protein>
    <recommendedName>
        <fullName evidence="4">RRM domain-containing protein</fullName>
    </recommendedName>
</protein>
<dbReference type="AlphaFoldDB" id="A0A383UY88"/>
<reference evidence="5 6" key="1">
    <citation type="submission" date="2017-11" db="EMBL/GenBank/DDBJ databases">
        <authorList>
            <person name="Kracher B."/>
        </authorList>
    </citation>
    <scope>NUCLEOTIDE SEQUENCE [LARGE SCALE GENOMIC DNA]</scope>
    <source>
        <strain evidence="5 6">RACE1</strain>
    </source>
</reference>
<dbReference type="InterPro" id="IPR000504">
    <property type="entry name" value="RRM_dom"/>
</dbReference>
<dbReference type="SUPFAM" id="SSF54928">
    <property type="entry name" value="RNA-binding domain, RBD"/>
    <property type="match status" value="2"/>
</dbReference>
<dbReference type="PROSITE" id="PS50102">
    <property type="entry name" value="RRM"/>
    <property type="match status" value="2"/>
</dbReference>
<dbReference type="SMART" id="SM00360">
    <property type="entry name" value="RRM"/>
    <property type="match status" value="2"/>
</dbReference>
<accession>A0A383UY88</accession>
<dbReference type="GO" id="GO:0005634">
    <property type="term" value="C:nucleus"/>
    <property type="evidence" value="ECO:0007669"/>
    <property type="project" value="TreeGrafter"/>
</dbReference>
<evidence type="ECO:0000313" key="6">
    <source>
        <dbReference type="Proteomes" id="UP000275772"/>
    </source>
</evidence>
<dbReference type="VEuPathDB" id="FungiDB:BLGHR1_15656"/>
<evidence type="ECO:0000313" key="5">
    <source>
        <dbReference type="EMBL" id="SZF04857.1"/>
    </source>
</evidence>
<evidence type="ECO:0000259" key="4">
    <source>
        <dbReference type="PROSITE" id="PS50102"/>
    </source>
</evidence>
<dbReference type="EMBL" id="UNSH01000068">
    <property type="protein sequence ID" value="SZF04857.1"/>
    <property type="molecule type" value="Genomic_DNA"/>
</dbReference>
<organism evidence="5 6">
    <name type="scientific">Blumeria hordei</name>
    <name type="common">Barley powdery mildew</name>
    <name type="synonym">Blumeria graminis f. sp. hordei</name>
    <dbReference type="NCBI Taxonomy" id="2867405"/>
    <lineage>
        <taxon>Eukaryota</taxon>
        <taxon>Fungi</taxon>
        <taxon>Dikarya</taxon>
        <taxon>Ascomycota</taxon>
        <taxon>Pezizomycotina</taxon>
        <taxon>Leotiomycetes</taxon>
        <taxon>Erysiphales</taxon>
        <taxon>Erysiphaceae</taxon>
        <taxon>Blumeria</taxon>
    </lineage>
</organism>
<name>A0A383UY88_BLUHO</name>
<evidence type="ECO:0000256" key="3">
    <source>
        <dbReference type="SAM" id="MobiDB-lite"/>
    </source>
</evidence>
<evidence type="ECO:0000256" key="2">
    <source>
        <dbReference type="PROSITE-ProRule" id="PRU00176"/>
    </source>
</evidence>
<keyword evidence="1 2" id="KW-0694">RNA-binding</keyword>
<dbReference type="PANTHER" id="PTHR48025">
    <property type="entry name" value="OS02G0815200 PROTEIN"/>
    <property type="match status" value="1"/>
</dbReference>
<dbReference type="Gene3D" id="3.30.70.330">
    <property type="match status" value="2"/>
</dbReference>
<dbReference type="InterPro" id="IPR012677">
    <property type="entry name" value="Nucleotide-bd_a/b_plait_sf"/>
</dbReference>
<evidence type="ECO:0000256" key="1">
    <source>
        <dbReference type="ARBA" id="ARBA00022884"/>
    </source>
</evidence>
<feature type="region of interest" description="Disordered" evidence="3">
    <location>
        <begin position="55"/>
        <end position="101"/>
    </location>
</feature>
<feature type="compositionally biased region" description="Polar residues" evidence="3">
    <location>
        <begin position="55"/>
        <end position="92"/>
    </location>
</feature>
<dbReference type="Proteomes" id="UP000275772">
    <property type="component" value="Unassembled WGS sequence"/>
</dbReference>
<sequence length="282" mass="30966">MFPLRRALLRASGSSASIVTRSRNVQTPTSFALGEKLFQNPFKAAVLSRFSSDYSQDNRSQDYRSNQSGSLDSSDQNRYNSQTSNNSRNLSGGESGGPPDLLPSASIYVGNIIFDLTAERLEQEFSQYGTVKSATIATDARGLSKGFGYVEFESVKEAEAAISGKNQTELEGRRMIVNFQAKSKRSNKVNPPSNTLFVGNLAFEMTDSDLNKLFKEVRNVIDVRVAVDRRTGQPRGFAHAEFVSIEDAIKAKEQLTGKEIFGRELRLDFSTGVRGTPSTSSS</sequence>